<evidence type="ECO:0000259" key="1">
    <source>
        <dbReference type="Pfam" id="PF01610"/>
    </source>
</evidence>
<accession>A0ABM9XT62</accession>
<comment type="caution">
    <text evidence="2">The sequence shown here is derived from an EMBL/GenBank/DDBJ whole genome shotgun (WGS) entry which is preliminary data.</text>
</comment>
<feature type="domain" description="Transposase IS204/IS1001/IS1096/IS1165 DDE" evidence="1">
    <location>
        <begin position="3"/>
        <end position="82"/>
    </location>
</feature>
<keyword evidence="3" id="KW-1185">Reference proteome</keyword>
<organism evidence="2 3">
    <name type="scientific">Corynebacterium glucuronolyticum ATCC 51866</name>
    <dbReference type="NCBI Taxonomy" id="548478"/>
    <lineage>
        <taxon>Bacteria</taxon>
        <taxon>Bacillati</taxon>
        <taxon>Actinomycetota</taxon>
        <taxon>Actinomycetes</taxon>
        <taxon>Mycobacteriales</taxon>
        <taxon>Corynebacteriaceae</taxon>
        <taxon>Corynebacterium</taxon>
    </lineage>
</organism>
<dbReference type="Proteomes" id="UP000006237">
    <property type="component" value="Unassembled WGS sequence"/>
</dbReference>
<reference evidence="2 3" key="1">
    <citation type="submission" date="2009-01" db="EMBL/GenBank/DDBJ databases">
        <authorList>
            <person name="Qin X."/>
            <person name="Bachman B."/>
            <person name="Battles P."/>
            <person name="Bell A."/>
            <person name="Bess C."/>
            <person name="Bickham C."/>
            <person name="Chaboub L."/>
            <person name="Chen D."/>
            <person name="Coyle M."/>
            <person name="Deiros D.R."/>
            <person name="Dinh H."/>
            <person name="Forbes L."/>
            <person name="Fowler G."/>
            <person name="Francisco L."/>
            <person name="Fu Q."/>
            <person name="Gubbala S."/>
            <person name="Hale W."/>
            <person name="Han Y."/>
            <person name="Hemphill L."/>
            <person name="Highlander S.K."/>
            <person name="Hirani K."/>
            <person name="Hogues M."/>
            <person name="Jackson L."/>
            <person name="Jakkamsetti A."/>
            <person name="Javaid M."/>
            <person name="Jiang H."/>
            <person name="Korchina V."/>
            <person name="Kovar C."/>
            <person name="Lara F."/>
            <person name="Lee S."/>
            <person name="Mata R."/>
            <person name="Mathew T."/>
            <person name="Moen C."/>
            <person name="Morales K."/>
            <person name="Munidasa M."/>
            <person name="Nazareth L."/>
            <person name="Ngo R."/>
            <person name="Nguyen L."/>
            <person name="Okwuonu G."/>
            <person name="Ongeri F."/>
            <person name="Patil S."/>
            <person name="Petrosino J."/>
            <person name="Pham C."/>
            <person name="Pham P."/>
            <person name="Pu L.-L."/>
            <person name="Puazo M."/>
            <person name="Raj R."/>
            <person name="Reid J."/>
            <person name="Rouhana J."/>
            <person name="Saada N."/>
            <person name="Shang Y."/>
            <person name="Simmons D."/>
            <person name="Thornton R."/>
            <person name="Warren J."/>
            <person name="Weissenberger G."/>
            <person name="Zhang J."/>
            <person name="Zhang L."/>
            <person name="Zhou C."/>
            <person name="Zhu D."/>
            <person name="Muzny D."/>
            <person name="Worley K."/>
            <person name="Gibbs R."/>
        </authorList>
    </citation>
    <scope>NUCLEOTIDE SEQUENCE [LARGE SCALE GENOMIC DNA]</scope>
    <source>
        <strain evidence="2 3">ATCC 51866</strain>
    </source>
</reference>
<proteinExistence type="predicted"/>
<name>A0ABM9XT62_9CORY</name>
<evidence type="ECO:0000313" key="2">
    <source>
        <dbReference type="EMBL" id="EEI64391.1"/>
    </source>
</evidence>
<protein>
    <recommendedName>
        <fullName evidence="1">Transposase IS204/IS1001/IS1096/IS1165 DDE domain-containing protein</fullName>
    </recommendedName>
</protein>
<sequence>MKNRRQAKKAMSNLIDQLRVMKGKVHKEIAQLGRSLHKRRRDVPAFFDRGVSNGPVEAINGRLEHLRGIALGFKNLNHYILRCLIHSGGLTNKINAL</sequence>
<dbReference type="EMBL" id="ACHF01000008">
    <property type="protein sequence ID" value="EEI64391.1"/>
    <property type="molecule type" value="Genomic_DNA"/>
</dbReference>
<dbReference type="InterPro" id="IPR002560">
    <property type="entry name" value="Transposase_DDE"/>
</dbReference>
<dbReference type="Pfam" id="PF01610">
    <property type="entry name" value="DDE_Tnp_ISL3"/>
    <property type="match status" value="1"/>
</dbReference>
<gene>
    <name evidence="2" type="ORF">HMPREF0293_0109</name>
</gene>
<evidence type="ECO:0000313" key="3">
    <source>
        <dbReference type="Proteomes" id="UP000006237"/>
    </source>
</evidence>